<reference evidence="2 3" key="1">
    <citation type="submission" date="2017-10" db="EMBL/GenBank/DDBJ databases">
        <title>Sequencing the genomes of 1000 actinobacteria strains.</title>
        <authorList>
            <person name="Klenk H.-P."/>
        </authorList>
    </citation>
    <scope>NUCLEOTIDE SEQUENCE [LARGE SCALE GENOMIC DNA]</scope>
    <source>
        <strain evidence="2 3">DSM 46092</strain>
    </source>
</reference>
<feature type="region of interest" description="Disordered" evidence="1">
    <location>
        <begin position="179"/>
        <end position="212"/>
    </location>
</feature>
<accession>A0A2A9F9R8</accession>
<keyword evidence="3" id="KW-1185">Reference proteome</keyword>
<dbReference type="EMBL" id="PDJK01000002">
    <property type="protein sequence ID" value="PFG48104.1"/>
    <property type="molecule type" value="Genomic_DNA"/>
</dbReference>
<evidence type="ECO:0000313" key="3">
    <source>
        <dbReference type="Proteomes" id="UP000243542"/>
    </source>
</evidence>
<proteinExistence type="predicted"/>
<dbReference type="Proteomes" id="UP000243542">
    <property type="component" value="Unassembled WGS sequence"/>
</dbReference>
<feature type="compositionally biased region" description="Gly residues" evidence="1">
    <location>
        <begin position="181"/>
        <end position="212"/>
    </location>
</feature>
<comment type="caution">
    <text evidence="2">The sequence shown here is derived from an EMBL/GenBank/DDBJ whole genome shotgun (WGS) entry which is preliminary data.</text>
</comment>
<evidence type="ECO:0000256" key="1">
    <source>
        <dbReference type="SAM" id="MobiDB-lite"/>
    </source>
</evidence>
<dbReference type="AlphaFoldDB" id="A0A2A9F9R8"/>
<sequence>MTNTGSQIIKAIEMAWRTIQRKHPEIPTVVAVTGSGFHGKNPKWAHFWPGRWLTDNEEGKTPTVVDELLSGAPELFVSGELLGLPGRRIMQTLLHEAAHGLNCARKEHGTNINGRHNRVFVKAANELGLIWPEGKEPHKSIGFSQVEITDETAKKYEKIIEKLEAARLAYLADGRRFENGQGIGTKGNGGDGGEGGDGGTQKRGRGSRGGSRGGKRIYVTCICATADPFPITPGRLERAPILCGNCMTPFRPRDEDDD</sequence>
<name>A0A2A9F9R8_9PSEU</name>
<protein>
    <recommendedName>
        <fullName evidence="4">SprT-like family protein</fullName>
    </recommendedName>
</protein>
<dbReference type="RefSeq" id="WP_098512190.1">
    <property type="nucleotide sequence ID" value="NZ_JBIAKZ010000002.1"/>
</dbReference>
<gene>
    <name evidence="2" type="ORF">ATK36_3178</name>
</gene>
<evidence type="ECO:0000313" key="2">
    <source>
        <dbReference type="EMBL" id="PFG48104.1"/>
    </source>
</evidence>
<organism evidence="2 3">
    <name type="scientific">Amycolatopsis sulphurea</name>
    <dbReference type="NCBI Taxonomy" id="76022"/>
    <lineage>
        <taxon>Bacteria</taxon>
        <taxon>Bacillati</taxon>
        <taxon>Actinomycetota</taxon>
        <taxon>Actinomycetes</taxon>
        <taxon>Pseudonocardiales</taxon>
        <taxon>Pseudonocardiaceae</taxon>
        <taxon>Amycolatopsis</taxon>
    </lineage>
</organism>
<evidence type="ECO:0008006" key="4">
    <source>
        <dbReference type="Google" id="ProtNLM"/>
    </source>
</evidence>